<evidence type="ECO:0000259" key="2">
    <source>
        <dbReference type="PROSITE" id="PS50937"/>
    </source>
</evidence>
<keyword evidence="1" id="KW-0238">DNA-binding</keyword>
<dbReference type="GO" id="GO:0003677">
    <property type="term" value="F:DNA binding"/>
    <property type="evidence" value="ECO:0007669"/>
    <property type="project" value="UniProtKB-KW"/>
</dbReference>
<dbReference type="SMART" id="SM00422">
    <property type="entry name" value="HTH_MERR"/>
    <property type="match status" value="1"/>
</dbReference>
<evidence type="ECO:0000256" key="1">
    <source>
        <dbReference type="ARBA" id="ARBA00023125"/>
    </source>
</evidence>
<organism evidence="3">
    <name type="scientific">uncultured organism</name>
    <dbReference type="NCBI Taxonomy" id="155900"/>
    <lineage>
        <taxon>unclassified sequences</taxon>
        <taxon>environmental samples</taxon>
    </lineage>
</organism>
<gene>
    <name evidence="3" type="primary">merR1</name>
    <name evidence="3" type="ORF">KBTEX_00392</name>
</gene>
<dbReference type="GO" id="GO:0003700">
    <property type="term" value="F:DNA-binding transcription factor activity"/>
    <property type="evidence" value="ECO:0007669"/>
    <property type="project" value="InterPro"/>
</dbReference>
<dbReference type="InterPro" id="IPR000551">
    <property type="entry name" value="MerR-type_HTH_dom"/>
</dbReference>
<dbReference type="InterPro" id="IPR047057">
    <property type="entry name" value="MerR_fam"/>
</dbReference>
<dbReference type="PRINTS" id="PR00040">
    <property type="entry name" value="HTHMERR"/>
</dbReference>
<dbReference type="AlphaFoldDB" id="A0A5B8R5J6"/>
<dbReference type="PANTHER" id="PTHR30204:SF92">
    <property type="entry name" value="HTH-TYPE TRANSCRIPTIONAL REGULATOR ZNTR"/>
    <property type="match status" value="1"/>
</dbReference>
<feature type="domain" description="HTH merR-type" evidence="2">
    <location>
        <begin position="2"/>
        <end position="71"/>
    </location>
</feature>
<dbReference type="EMBL" id="MN079079">
    <property type="protein sequence ID" value="QEA04089.1"/>
    <property type="molecule type" value="Genomic_DNA"/>
</dbReference>
<proteinExistence type="predicted"/>
<dbReference type="PROSITE" id="PS50937">
    <property type="entry name" value="HTH_MERR_2"/>
    <property type="match status" value="1"/>
</dbReference>
<name>A0A5B8R5J6_9ZZZZ</name>
<sequence length="138" mass="15001">MHYTISEAGRRAGCPAVTIRYYERIGLLPQPARGTNGYRYYTGADVERLAFVVRARELGFGLSDIGELLALAAHHDQPCQAVDEKIAGQLAAVRERIEQLTALQARLERLQAACNGRHPIDQCGILAALSPEATTAGQ</sequence>
<dbReference type="Pfam" id="PF13411">
    <property type="entry name" value="MerR_1"/>
    <property type="match status" value="1"/>
</dbReference>
<reference evidence="3" key="1">
    <citation type="submission" date="2019-06" db="EMBL/GenBank/DDBJ databases">
        <authorList>
            <person name="Murdoch R.W."/>
            <person name="Fathepure B."/>
        </authorList>
    </citation>
    <scope>NUCLEOTIDE SEQUENCE</scope>
</reference>
<dbReference type="Gene3D" id="1.10.1660.10">
    <property type="match status" value="1"/>
</dbReference>
<protein>
    <submittedName>
        <fullName evidence="3">Mercuric resistance operon regulatory protein</fullName>
    </submittedName>
</protein>
<dbReference type="PANTHER" id="PTHR30204">
    <property type="entry name" value="REDOX-CYCLING DRUG-SENSING TRANSCRIPTIONAL ACTIVATOR SOXR"/>
    <property type="match status" value="1"/>
</dbReference>
<dbReference type="SUPFAM" id="SSF46955">
    <property type="entry name" value="Putative DNA-binding domain"/>
    <property type="match status" value="1"/>
</dbReference>
<accession>A0A5B8R5J6</accession>
<dbReference type="InterPro" id="IPR009061">
    <property type="entry name" value="DNA-bd_dom_put_sf"/>
</dbReference>
<evidence type="ECO:0000313" key="3">
    <source>
        <dbReference type="EMBL" id="QEA04089.1"/>
    </source>
</evidence>